<dbReference type="EMBL" id="SNRW01000012">
    <property type="protein sequence ID" value="KAA6404310.1"/>
    <property type="molecule type" value="Genomic_DNA"/>
</dbReference>
<evidence type="ECO:0000313" key="3">
    <source>
        <dbReference type="EMBL" id="KAA6404310.1"/>
    </source>
</evidence>
<feature type="region of interest" description="Disordered" evidence="2">
    <location>
        <begin position="154"/>
        <end position="177"/>
    </location>
</feature>
<accession>A0A5J4XB09</accession>
<evidence type="ECO:0000256" key="2">
    <source>
        <dbReference type="SAM" id="MobiDB-lite"/>
    </source>
</evidence>
<dbReference type="Proteomes" id="UP000324800">
    <property type="component" value="Unassembled WGS sequence"/>
</dbReference>
<feature type="compositionally biased region" description="Low complexity" evidence="2">
    <location>
        <begin position="154"/>
        <end position="166"/>
    </location>
</feature>
<feature type="coiled-coil region" evidence="1">
    <location>
        <begin position="264"/>
        <end position="294"/>
    </location>
</feature>
<comment type="caution">
    <text evidence="3">The sequence shown here is derived from an EMBL/GenBank/DDBJ whole genome shotgun (WGS) entry which is preliminary data.</text>
</comment>
<organism evidence="3 4">
    <name type="scientific">Streblomastix strix</name>
    <dbReference type="NCBI Taxonomy" id="222440"/>
    <lineage>
        <taxon>Eukaryota</taxon>
        <taxon>Metamonada</taxon>
        <taxon>Preaxostyla</taxon>
        <taxon>Oxymonadida</taxon>
        <taxon>Streblomastigidae</taxon>
        <taxon>Streblomastix</taxon>
    </lineage>
</organism>
<dbReference type="AlphaFoldDB" id="A0A5J4XB09"/>
<reference evidence="3 4" key="1">
    <citation type="submission" date="2019-03" db="EMBL/GenBank/DDBJ databases">
        <title>Single cell metagenomics reveals metabolic interactions within the superorganism composed of flagellate Streblomastix strix and complex community of Bacteroidetes bacteria on its surface.</title>
        <authorList>
            <person name="Treitli S.C."/>
            <person name="Kolisko M."/>
            <person name="Husnik F."/>
            <person name="Keeling P."/>
            <person name="Hampl V."/>
        </authorList>
    </citation>
    <scope>NUCLEOTIDE SEQUENCE [LARGE SCALE GENOMIC DNA]</scope>
    <source>
        <strain evidence="3">ST1C</strain>
    </source>
</reference>
<evidence type="ECO:0000256" key="1">
    <source>
        <dbReference type="SAM" id="Coils"/>
    </source>
</evidence>
<gene>
    <name evidence="3" type="ORF">EZS28_000172</name>
</gene>
<protein>
    <submittedName>
        <fullName evidence="3">Uncharacterized protein</fullName>
    </submittedName>
</protein>
<sequence>MTLSTESVPDISNQRKDMIILETLSQPGEITSAAVGHFLNRKQFTLVLAKQTILSIFNYDAESGTFNLLDHKPTFKQIFSIHTVPQQHILDCILIITVNGEGIVVQWHENDFFPLVAGQYLDAALSIMENPLRRRYRVDPTFLQYIQTIPIHSSSSQQLSKPSQISRSKPVNENEITDTDLQPSDIIDADPLLSQRVLTRSLCFIDESVLVGLSYDGAGSDLMYAISQNMDETLDNIPQMFGWGDGYEAVIENGLEHIWRAKQKQKVNNRTKTIQENEKEKENKKEKVVIAQATIILQQSINKAFIFPFSNALPIPPFGFCHVYVEDRTEQVQDQNSDQQKEQHQSPQIFQQEDQNQSQQFIHKLLLGGGKDILTIQDGQIHAQHYENKCINDIEVIQPKRNKPKRDKQKTKILNSFQHTTAVITSTSGFPILMQIETGIIKEVDDDDDFCLPTGNIQQVINILPKWQNQHQIQEDRMAFGVAHGISGTGEIQLVSVGHKLKEIIQDDWSCNENTKLFSSQYYAG</sequence>
<name>A0A5J4XB09_9EUKA</name>
<feature type="region of interest" description="Disordered" evidence="2">
    <location>
        <begin position="331"/>
        <end position="354"/>
    </location>
</feature>
<dbReference type="Gene3D" id="2.130.10.10">
    <property type="entry name" value="YVTN repeat-like/Quinoprotein amine dehydrogenase"/>
    <property type="match status" value="1"/>
</dbReference>
<dbReference type="InterPro" id="IPR015943">
    <property type="entry name" value="WD40/YVTN_repeat-like_dom_sf"/>
</dbReference>
<evidence type="ECO:0000313" key="4">
    <source>
        <dbReference type="Proteomes" id="UP000324800"/>
    </source>
</evidence>
<keyword evidence="1" id="KW-0175">Coiled coil</keyword>
<proteinExistence type="predicted"/>